<evidence type="ECO:0000313" key="3">
    <source>
        <dbReference type="Proteomes" id="UP000285908"/>
    </source>
</evidence>
<evidence type="ECO:0000256" key="1">
    <source>
        <dbReference type="SAM" id="MobiDB-lite"/>
    </source>
</evidence>
<keyword evidence="3" id="KW-1185">Reference proteome</keyword>
<accession>A0A438ACY2</accession>
<protein>
    <submittedName>
        <fullName evidence="2">Biotin/lipoyl-binding protein</fullName>
    </submittedName>
</protein>
<dbReference type="OrthoDB" id="7866720at2"/>
<reference evidence="2 3" key="1">
    <citation type="submission" date="2018-11" db="EMBL/GenBank/DDBJ databases">
        <title>Mesobaculum littorinae gen. nov., sp. nov., isolated from Littorina scabra that represents a novel genus of the order Rhodobacteraceae.</title>
        <authorList>
            <person name="Li F."/>
        </authorList>
    </citation>
    <scope>NUCLEOTIDE SEQUENCE [LARGE SCALE GENOMIC DNA]</scope>
    <source>
        <strain evidence="2 3">M0103</strain>
    </source>
</reference>
<dbReference type="AlphaFoldDB" id="A0A438ACY2"/>
<name>A0A438ACY2_9RHOB</name>
<comment type="caution">
    <text evidence="2">The sequence shown here is derived from an EMBL/GenBank/DDBJ whole genome shotgun (WGS) entry which is preliminary data.</text>
</comment>
<proteinExistence type="predicted"/>
<dbReference type="EMBL" id="RQXX01000011">
    <property type="protein sequence ID" value="RVV96547.1"/>
    <property type="molecule type" value="Genomic_DNA"/>
</dbReference>
<dbReference type="Proteomes" id="UP000285908">
    <property type="component" value="Unassembled WGS sequence"/>
</dbReference>
<sequence length="461" mass="48256">MGRHMPRGFRHCPRARRGAGGALWFAAALSGLVLLAGGTHVALRDVAVPARQSYPGRLVAAAAPLTLDLPAGVPLGAITVARGDRVAAGQTLAVLDRPELARQLAVLRRERLFDMALRACLLAGGGVGRGAGRGAEGQSLEDLPGLGPEAPPDPETLAGLDRVREDCALESETALHEADRVAAAEAALRDELALLETGRRLLMQDPPEGLAERRALAARAVALAGERTRLEKRRADLELAARAADHARRRARLDRIAALSDRIAAATEAETRLVRHHDAPRLSLPEGGEVVRVRQVPAGTTLDDPGPILELRPGGPAAYLVRAEVPIELAHRLRPGAMIRITLDGAGARYGTGHGGPGIEEEFTAPLRLSGRLTGTLRPADAAHAVLTITPDPDSSARLRDQPLAAGLDTLSSAVSVSVALEDTTLHKAAGRSLMALSGRVRNGWSGLLASLPASLSPTSS</sequence>
<evidence type="ECO:0000313" key="2">
    <source>
        <dbReference type="EMBL" id="RVV96547.1"/>
    </source>
</evidence>
<organism evidence="2 3">
    <name type="scientific">Mesobaculum littorinae</name>
    <dbReference type="NCBI Taxonomy" id="2486419"/>
    <lineage>
        <taxon>Bacteria</taxon>
        <taxon>Pseudomonadati</taxon>
        <taxon>Pseudomonadota</taxon>
        <taxon>Alphaproteobacteria</taxon>
        <taxon>Rhodobacterales</taxon>
        <taxon>Roseobacteraceae</taxon>
        <taxon>Mesobaculum</taxon>
    </lineage>
</organism>
<gene>
    <name evidence="2" type="ORF">EKE94_18035</name>
</gene>
<feature type="region of interest" description="Disordered" evidence="1">
    <location>
        <begin position="133"/>
        <end position="157"/>
    </location>
</feature>